<evidence type="ECO:0000256" key="4">
    <source>
        <dbReference type="ARBA" id="ARBA00022532"/>
    </source>
</evidence>
<proteinExistence type="inferred from homology"/>
<name>A0A510V949_9CELL</name>
<keyword evidence="6 8" id="KW-0274">FAD</keyword>
<dbReference type="GO" id="GO:0006099">
    <property type="term" value="P:tricarboxylic acid cycle"/>
    <property type="evidence" value="ECO:0007669"/>
    <property type="project" value="UniProtKB-UniRule"/>
</dbReference>
<gene>
    <name evidence="8 9" type="primary">mqo</name>
    <name evidence="9" type="ORF">CXY01_39180</name>
</gene>
<evidence type="ECO:0000256" key="5">
    <source>
        <dbReference type="ARBA" id="ARBA00022630"/>
    </source>
</evidence>
<keyword evidence="4 8" id="KW-0816">Tricarboxylic acid cycle</keyword>
<dbReference type="Gene3D" id="3.50.50.60">
    <property type="entry name" value="FAD/NAD(P)-binding domain"/>
    <property type="match status" value="1"/>
</dbReference>
<dbReference type="InterPro" id="IPR036188">
    <property type="entry name" value="FAD/NAD-bd_sf"/>
</dbReference>
<keyword evidence="7 8" id="KW-0560">Oxidoreductase</keyword>
<keyword evidence="5 8" id="KW-0285">Flavoprotein</keyword>
<dbReference type="GO" id="GO:0047545">
    <property type="term" value="F:(S)-2-hydroxyglutarate dehydrogenase activity"/>
    <property type="evidence" value="ECO:0007669"/>
    <property type="project" value="TreeGrafter"/>
</dbReference>
<dbReference type="NCBIfam" id="NF003603">
    <property type="entry name" value="PRK05257.1-1"/>
    <property type="match status" value="1"/>
</dbReference>
<evidence type="ECO:0000256" key="8">
    <source>
        <dbReference type="HAMAP-Rule" id="MF_00212"/>
    </source>
</evidence>
<protein>
    <recommendedName>
        <fullName evidence="8">Probable malate:quinone oxidoreductase</fullName>
        <ecNumber evidence="8">1.1.5.4</ecNumber>
    </recommendedName>
    <alternativeName>
        <fullName evidence="8">MQO</fullName>
    </alternativeName>
    <alternativeName>
        <fullName evidence="8">Malate dehydrogenase [quinone]</fullName>
    </alternativeName>
</protein>
<dbReference type="EC" id="1.1.5.4" evidence="8"/>
<dbReference type="Proteomes" id="UP000321118">
    <property type="component" value="Unassembled WGS sequence"/>
</dbReference>
<evidence type="ECO:0000256" key="6">
    <source>
        <dbReference type="ARBA" id="ARBA00022827"/>
    </source>
</evidence>
<dbReference type="GO" id="GO:0008924">
    <property type="term" value="F:L-malate dehydrogenase (quinone) activity"/>
    <property type="evidence" value="ECO:0007669"/>
    <property type="project" value="UniProtKB-UniRule"/>
</dbReference>
<evidence type="ECO:0000256" key="1">
    <source>
        <dbReference type="ARBA" id="ARBA00001139"/>
    </source>
</evidence>
<dbReference type="HAMAP" id="MF_00212">
    <property type="entry name" value="MQO"/>
    <property type="match status" value="1"/>
</dbReference>
<organism evidence="9 10">
    <name type="scientific">Cellulomonas xylanilytica</name>
    <dbReference type="NCBI Taxonomy" id="233583"/>
    <lineage>
        <taxon>Bacteria</taxon>
        <taxon>Bacillati</taxon>
        <taxon>Actinomycetota</taxon>
        <taxon>Actinomycetes</taxon>
        <taxon>Micrococcales</taxon>
        <taxon>Cellulomonadaceae</taxon>
        <taxon>Cellulomonas</taxon>
    </lineage>
</organism>
<sequence>MPEREETVDVVLVGGGIMSATLAALITTLEPTWTVEIHERRAELAQESSNAWNNAGTGHAALCELNYTPQRPDGSIDITKAVTINEQFELSRELWHHLDTHDRLPGGEGFLSTTPHMTFVRGAENAEYLRRRFETLRKHPLFSDLEFSTDPAQIAQWAPLLVDDRDPDEVIAATRSAAGTDVDFGRLTRAMIGDAVDRGARLHLESEITGLRQKKDGTWSLRVADRRWNGHLRSRRVRARFVFVGAGGGALPLLQSSGIPEARGYGGFPISGQFLKTTNPQIVAQHQAKVYGKADIGAPPMSVPHLDTRVVDGGTALLFGPYAGWSMKFLKHGSWTDLIRSIRPGNLIPMLAVGVRNLDLVKYLVGEVTATDTDRLRTLRAFMPTAHPRDWELVTAGQRVQVIKKDEAKGGILEFGTELVTAADGSIAGLLGASPGASTAVATMLDLLERCFPDRVDGWQPQLRAMMPSLGGGEWDESFELEQLVDDEQVGSER</sequence>
<keyword evidence="10" id="KW-1185">Reference proteome</keyword>
<evidence type="ECO:0000313" key="9">
    <source>
        <dbReference type="EMBL" id="GEK23398.1"/>
    </source>
</evidence>
<dbReference type="RefSeq" id="WP_186813477.1">
    <property type="nucleotide sequence ID" value="NZ_BJUB01000016.1"/>
</dbReference>
<comment type="catalytic activity">
    <reaction evidence="1 8">
        <text>(S)-malate + a quinone = a quinol + oxaloacetate</text>
        <dbReference type="Rhea" id="RHEA:46012"/>
        <dbReference type="ChEBI" id="CHEBI:15589"/>
        <dbReference type="ChEBI" id="CHEBI:16452"/>
        <dbReference type="ChEBI" id="CHEBI:24646"/>
        <dbReference type="ChEBI" id="CHEBI:132124"/>
        <dbReference type="EC" id="1.1.5.4"/>
    </reaction>
</comment>
<dbReference type="SUPFAM" id="SSF51905">
    <property type="entry name" value="FAD/NAD(P)-binding domain"/>
    <property type="match status" value="1"/>
</dbReference>
<dbReference type="NCBIfam" id="NF003605">
    <property type="entry name" value="PRK05257.1-4"/>
    <property type="match status" value="1"/>
</dbReference>
<evidence type="ECO:0000256" key="2">
    <source>
        <dbReference type="ARBA" id="ARBA00001974"/>
    </source>
</evidence>
<dbReference type="UniPathway" id="UPA00223">
    <property type="reaction ID" value="UER01008"/>
</dbReference>
<dbReference type="InterPro" id="IPR006231">
    <property type="entry name" value="MQO"/>
</dbReference>
<dbReference type="NCBIfam" id="NF003611">
    <property type="entry name" value="PRK05257.3-2"/>
    <property type="match status" value="1"/>
</dbReference>
<dbReference type="NCBIfam" id="TIGR01320">
    <property type="entry name" value="mal_quin_oxido"/>
    <property type="match status" value="1"/>
</dbReference>
<dbReference type="NCBIfam" id="NF003606">
    <property type="entry name" value="PRK05257.2-1"/>
    <property type="match status" value="1"/>
</dbReference>
<comment type="caution">
    <text evidence="9">The sequence shown here is derived from an EMBL/GenBank/DDBJ whole genome shotgun (WGS) entry which is preliminary data.</text>
</comment>
<evidence type="ECO:0000256" key="3">
    <source>
        <dbReference type="ARBA" id="ARBA00005012"/>
    </source>
</evidence>
<evidence type="ECO:0000256" key="7">
    <source>
        <dbReference type="ARBA" id="ARBA00023002"/>
    </source>
</evidence>
<dbReference type="AlphaFoldDB" id="A0A510V949"/>
<dbReference type="PANTHER" id="PTHR43104">
    <property type="entry name" value="L-2-HYDROXYGLUTARATE DEHYDROGENASE, MITOCHONDRIAL"/>
    <property type="match status" value="1"/>
</dbReference>
<dbReference type="EMBL" id="BJUB01000016">
    <property type="protein sequence ID" value="GEK23398.1"/>
    <property type="molecule type" value="Genomic_DNA"/>
</dbReference>
<evidence type="ECO:0000313" key="10">
    <source>
        <dbReference type="Proteomes" id="UP000321118"/>
    </source>
</evidence>
<comment type="pathway">
    <text evidence="3 8">Carbohydrate metabolism; tricarboxylic acid cycle; oxaloacetate from (S)-malate (quinone route): step 1/1.</text>
</comment>
<reference evidence="9 10" key="1">
    <citation type="submission" date="2019-07" db="EMBL/GenBank/DDBJ databases">
        <title>Whole genome shotgun sequence of Cellulomonas xylanilytica NBRC 101102.</title>
        <authorList>
            <person name="Hosoyama A."/>
            <person name="Uohara A."/>
            <person name="Ohji S."/>
            <person name="Ichikawa N."/>
        </authorList>
    </citation>
    <scope>NUCLEOTIDE SEQUENCE [LARGE SCALE GENOMIC DNA]</scope>
    <source>
        <strain evidence="9 10">NBRC 101102</strain>
    </source>
</reference>
<dbReference type="NCBIfam" id="NF009875">
    <property type="entry name" value="PRK13339.1"/>
    <property type="match status" value="1"/>
</dbReference>
<accession>A0A510V949</accession>
<comment type="similarity">
    <text evidence="8">Belongs to the MQO family.</text>
</comment>
<dbReference type="Pfam" id="PF06039">
    <property type="entry name" value="Mqo"/>
    <property type="match status" value="1"/>
</dbReference>
<comment type="cofactor">
    <cofactor evidence="2 8">
        <name>FAD</name>
        <dbReference type="ChEBI" id="CHEBI:57692"/>
    </cofactor>
</comment>
<dbReference type="PANTHER" id="PTHR43104:SF2">
    <property type="entry name" value="L-2-HYDROXYGLUTARATE DEHYDROGENASE, MITOCHONDRIAL"/>
    <property type="match status" value="1"/>
</dbReference>